<proteinExistence type="predicted"/>
<keyword evidence="1" id="KW-0732">Signal</keyword>
<evidence type="ECO:0000256" key="1">
    <source>
        <dbReference type="SAM" id="SignalP"/>
    </source>
</evidence>
<organism evidence="2 3">
    <name type="scientific">Rhodoblastus acidophilus</name>
    <name type="common">Rhodopseudomonas acidophila</name>
    <dbReference type="NCBI Taxonomy" id="1074"/>
    <lineage>
        <taxon>Bacteria</taxon>
        <taxon>Pseudomonadati</taxon>
        <taxon>Pseudomonadota</taxon>
        <taxon>Alphaproteobacteria</taxon>
        <taxon>Hyphomicrobiales</taxon>
        <taxon>Rhodoblastaceae</taxon>
        <taxon>Rhodoblastus</taxon>
    </lineage>
</organism>
<dbReference type="InterPro" id="IPR025145">
    <property type="entry name" value="DUF4087"/>
</dbReference>
<gene>
    <name evidence="2" type="ORF">GJ654_00400</name>
</gene>
<reference evidence="2 3" key="1">
    <citation type="submission" date="2019-11" db="EMBL/GenBank/DDBJ databases">
        <title>Whole-genome sequence of a Rhodoblastus acidophilus DSM 142.</title>
        <authorList>
            <person name="Kyndt J.A."/>
            <person name="Meyer T.E."/>
        </authorList>
    </citation>
    <scope>NUCLEOTIDE SEQUENCE [LARGE SCALE GENOMIC DNA]</scope>
    <source>
        <strain evidence="2 3">DSM 142</strain>
    </source>
</reference>
<dbReference type="RefSeq" id="WP_155444118.1">
    <property type="nucleotide sequence ID" value="NZ_JAOQNR010000001.1"/>
</dbReference>
<dbReference type="EMBL" id="WNKS01000001">
    <property type="protein sequence ID" value="MTV29445.1"/>
    <property type="molecule type" value="Genomic_DNA"/>
</dbReference>
<protein>
    <submittedName>
        <fullName evidence="2">DUF4087 domain-containing protein</fullName>
    </submittedName>
</protein>
<evidence type="ECO:0000313" key="2">
    <source>
        <dbReference type="EMBL" id="MTV29445.1"/>
    </source>
</evidence>
<dbReference type="Pfam" id="PF13316">
    <property type="entry name" value="DUF4087"/>
    <property type="match status" value="1"/>
</dbReference>
<dbReference type="OrthoDB" id="339834at2"/>
<name>A0A6N8DJ03_RHOAC</name>
<evidence type="ECO:0000313" key="3">
    <source>
        <dbReference type="Proteomes" id="UP000439113"/>
    </source>
</evidence>
<sequence length="117" mass="12735">MRRIVLALGVVQACAGSALAETRCGYVVNPTPGNYWLTDGQGDWIMTTQGDDRDPGMDQVPDLSEHDYVKTNGAYGYACGCIGGAFDVKSMQVVKIDTFKQKVLSACRKDKKLKVPE</sequence>
<feature type="chain" id="PRO_5026715988" evidence="1">
    <location>
        <begin position="21"/>
        <end position="117"/>
    </location>
</feature>
<comment type="caution">
    <text evidence="2">The sequence shown here is derived from an EMBL/GenBank/DDBJ whole genome shotgun (WGS) entry which is preliminary data.</text>
</comment>
<dbReference type="AlphaFoldDB" id="A0A6N8DJ03"/>
<accession>A0A6N8DJ03</accession>
<dbReference type="Proteomes" id="UP000439113">
    <property type="component" value="Unassembled WGS sequence"/>
</dbReference>
<feature type="signal peptide" evidence="1">
    <location>
        <begin position="1"/>
        <end position="20"/>
    </location>
</feature>